<keyword evidence="8" id="KW-1185">Reference proteome</keyword>
<evidence type="ECO:0000256" key="3">
    <source>
        <dbReference type="ARBA" id="ARBA00022741"/>
    </source>
</evidence>
<dbReference type="Proteomes" id="UP000008312">
    <property type="component" value="Unassembled WGS sequence"/>
</dbReference>
<dbReference type="GO" id="GO:0005634">
    <property type="term" value="C:nucleus"/>
    <property type="evidence" value="ECO:0007669"/>
    <property type="project" value="TreeGrafter"/>
</dbReference>
<organism evidence="7">
    <name type="scientific">Blastocystis hominis</name>
    <dbReference type="NCBI Taxonomy" id="12968"/>
    <lineage>
        <taxon>Eukaryota</taxon>
        <taxon>Sar</taxon>
        <taxon>Stramenopiles</taxon>
        <taxon>Bigyra</taxon>
        <taxon>Opalozoa</taxon>
        <taxon>Opalinata</taxon>
        <taxon>Blastocystidae</taxon>
        <taxon>Blastocystis</taxon>
    </lineage>
</organism>
<dbReference type="RefSeq" id="XP_012896907.1">
    <property type="nucleotide sequence ID" value="XM_013041453.1"/>
</dbReference>
<keyword evidence="4 6" id="KW-0418">Kinase</keyword>
<keyword evidence="3 6" id="KW-0547">Nucleotide-binding</keyword>
<comment type="function">
    <text evidence="6">Phosphorylates Ins(1,3,4,5,6)P5 at position 2 to form Ins(1,2,3,4,5,6)P6 (InsP6 or phytate).</text>
</comment>
<comment type="domain">
    <text evidence="6">The EXKPK motif is conserved in inositol-pentakisphosphate 2-kinases of both family 1 and 2.</text>
</comment>
<evidence type="ECO:0000313" key="7">
    <source>
        <dbReference type="EMBL" id="CBK22859.2"/>
    </source>
</evidence>
<sequence>MGFSPRSHPTHPIEIDHCRFCIQQFQKLRTGKISSISSYCPVQLFSSAIGQFQSILHLFETPQNNLTCFLDGQKCQVSTIPLPIDSSAIKSFARELELALPAVLTKETAISVLITLAFQRSGVLNDLLRVQVGETESLDIESKRLE</sequence>
<evidence type="ECO:0000313" key="8">
    <source>
        <dbReference type="Proteomes" id="UP000008312"/>
    </source>
</evidence>
<evidence type="ECO:0000256" key="4">
    <source>
        <dbReference type="ARBA" id="ARBA00022777"/>
    </source>
</evidence>
<dbReference type="EMBL" id="FN668651">
    <property type="protein sequence ID" value="CBK22859.2"/>
    <property type="molecule type" value="Genomic_DNA"/>
</dbReference>
<dbReference type="GO" id="GO:0035299">
    <property type="term" value="F:inositol-1,3,4,5,6-pentakisphosphate 2-kinase activity"/>
    <property type="evidence" value="ECO:0007669"/>
    <property type="project" value="UniProtKB-EC"/>
</dbReference>
<dbReference type="GeneID" id="24922641"/>
<dbReference type="GO" id="GO:0032958">
    <property type="term" value="P:inositol phosphate biosynthetic process"/>
    <property type="evidence" value="ECO:0007669"/>
    <property type="project" value="TreeGrafter"/>
</dbReference>
<evidence type="ECO:0000256" key="1">
    <source>
        <dbReference type="ARBA" id="ARBA00012023"/>
    </source>
</evidence>
<dbReference type="EC" id="2.7.1.158" evidence="1 6"/>
<evidence type="ECO:0000256" key="2">
    <source>
        <dbReference type="ARBA" id="ARBA00022679"/>
    </source>
</evidence>
<dbReference type="PANTHER" id="PTHR14456">
    <property type="entry name" value="INOSITOL POLYPHOSPHATE KINASE 1"/>
    <property type="match status" value="1"/>
</dbReference>
<dbReference type="InParanoid" id="D8M470"/>
<accession>D8M470</accession>
<evidence type="ECO:0000256" key="6">
    <source>
        <dbReference type="RuleBase" id="RU364126"/>
    </source>
</evidence>
<dbReference type="Pfam" id="PF06090">
    <property type="entry name" value="Ins_P5_2-kin"/>
    <property type="match status" value="1"/>
</dbReference>
<reference evidence="7" key="1">
    <citation type="submission" date="2010-02" db="EMBL/GenBank/DDBJ databases">
        <title>Sequencing and annotation of the Blastocystis hominis genome.</title>
        <authorList>
            <person name="Wincker P."/>
        </authorList>
    </citation>
    <scope>NUCLEOTIDE SEQUENCE</scope>
    <source>
        <strain evidence="7">Singapore isolate B</strain>
    </source>
</reference>
<dbReference type="InterPro" id="IPR009286">
    <property type="entry name" value="Ins_P5_2-kin"/>
</dbReference>
<dbReference type="AlphaFoldDB" id="D8M470"/>
<keyword evidence="2 6" id="KW-0808">Transferase</keyword>
<dbReference type="GO" id="GO:0005524">
    <property type="term" value="F:ATP binding"/>
    <property type="evidence" value="ECO:0007669"/>
    <property type="project" value="UniProtKB-KW"/>
</dbReference>
<protein>
    <recommendedName>
        <fullName evidence="1 6">Inositol-pentakisphosphate 2-kinase</fullName>
        <ecNumber evidence="1 6">2.7.1.158</ecNumber>
    </recommendedName>
</protein>
<keyword evidence="5 6" id="KW-0067">ATP-binding</keyword>
<name>D8M470_BLAHO</name>
<dbReference type="OrthoDB" id="272370at2759"/>
<gene>
    <name evidence="7" type="ORF">GSBLH_T00006517001</name>
</gene>
<proteinExistence type="predicted"/>
<dbReference type="PANTHER" id="PTHR14456:SF2">
    <property type="entry name" value="INOSITOL-PENTAKISPHOSPHATE 2-KINASE"/>
    <property type="match status" value="1"/>
</dbReference>
<comment type="catalytic activity">
    <reaction evidence="6">
        <text>1D-myo-inositol 1,3,4,5,6-pentakisphosphate + ATP = 1D-myo-inositol hexakisphosphate + ADP + H(+)</text>
        <dbReference type="Rhea" id="RHEA:20313"/>
        <dbReference type="ChEBI" id="CHEBI:15378"/>
        <dbReference type="ChEBI" id="CHEBI:30616"/>
        <dbReference type="ChEBI" id="CHEBI:57733"/>
        <dbReference type="ChEBI" id="CHEBI:58130"/>
        <dbReference type="ChEBI" id="CHEBI:456216"/>
        <dbReference type="EC" id="2.7.1.158"/>
    </reaction>
</comment>
<evidence type="ECO:0000256" key="5">
    <source>
        <dbReference type="ARBA" id="ARBA00022840"/>
    </source>
</evidence>